<dbReference type="InterPro" id="IPR016181">
    <property type="entry name" value="Acyl_CoA_acyltransferase"/>
</dbReference>
<reference evidence="2 3" key="1">
    <citation type="submission" date="2016-10" db="EMBL/GenBank/DDBJ databases">
        <authorList>
            <person name="de Groot N.N."/>
        </authorList>
    </citation>
    <scope>NUCLEOTIDE SEQUENCE [LARGE SCALE GENOMIC DNA]</scope>
    <source>
        <strain evidence="2 3">DSM 20117</strain>
    </source>
</reference>
<dbReference type="InterPro" id="IPR045057">
    <property type="entry name" value="Gcn5-rel_NAT"/>
</dbReference>
<dbReference type="PROSITE" id="PS51729">
    <property type="entry name" value="GNAT_YJDJ"/>
    <property type="match status" value="1"/>
</dbReference>
<dbReference type="Gene3D" id="3.40.630.30">
    <property type="match status" value="1"/>
</dbReference>
<dbReference type="RefSeq" id="WP_074701240.1">
    <property type="nucleotide sequence ID" value="NZ_CP018863.1"/>
</dbReference>
<dbReference type="AlphaFoldDB" id="A0A1H1EYD9"/>
<feature type="domain" description="N-acetyltransferase" evidence="1">
    <location>
        <begin position="11"/>
        <end position="98"/>
    </location>
</feature>
<dbReference type="OrthoDB" id="5405911at2"/>
<organism evidence="2 3">
    <name type="scientific">Crystallibacter crystallopoietes</name>
    <dbReference type="NCBI Taxonomy" id="37928"/>
    <lineage>
        <taxon>Bacteria</taxon>
        <taxon>Bacillati</taxon>
        <taxon>Actinomycetota</taxon>
        <taxon>Actinomycetes</taxon>
        <taxon>Micrococcales</taxon>
        <taxon>Micrococcaceae</taxon>
        <taxon>Crystallibacter</taxon>
    </lineage>
</organism>
<dbReference type="KEGG" id="acry:AC20117_01820"/>
<name>A0A1H1EYD9_9MICC</name>
<proteinExistence type="predicted"/>
<keyword evidence="3" id="KW-1185">Reference proteome</keyword>
<dbReference type="STRING" id="37928.SAMN04489742_3131"/>
<gene>
    <name evidence="2" type="ORF">SAMN04489742_3131</name>
</gene>
<dbReference type="InterPro" id="IPR031165">
    <property type="entry name" value="GNAT_YJDJ"/>
</dbReference>
<evidence type="ECO:0000313" key="3">
    <source>
        <dbReference type="Proteomes" id="UP000181917"/>
    </source>
</evidence>
<sequence length="102" mass="11821">MSVSHENLTLVQDSSRGRYELHCGDTFIGFEGFETDDDGVITLQHTIIDEKYGRRGFARALVTMILTDMRAKEQRMVPLCTYVQSYLERFPEYSDLVIEHAR</sequence>
<dbReference type="SUPFAM" id="SSF55729">
    <property type="entry name" value="Acyl-CoA N-acyltransferases (Nat)"/>
    <property type="match status" value="1"/>
</dbReference>
<evidence type="ECO:0000259" key="1">
    <source>
        <dbReference type="PROSITE" id="PS51729"/>
    </source>
</evidence>
<dbReference type="PANTHER" id="PTHR31435">
    <property type="entry name" value="PROTEIN NATD1"/>
    <property type="match status" value="1"/>
</dbReference>
<accession>A0A1H1EYD9</accession>
<dbReference type="Pfam" id="PF14542">
    <property type="entry name" value="Acetyltransf_CG"/>
    <property type="match status" value="1"/>
</dbReference>
<evidence type="ECO:0000313" key="2">
    <source>
        <dbReference type="EMBL" id="SDQ93166.1"/>
    </source>
</evidence>
<dbReference type="PANTHER" id="PTHR31435:SF10">
    <property type="entry name" value="BSR4717 PROTEIN"/>
    <property type="match status" value="1"/>
</dbReference>
<protein>
    <recommendedName>
        <fullName evidence="1">N-acetyltransferase domain-containing protein</fullName>
    </recommendedName>
</protein>
<dbReference type="EMBL" id="FNKH01000002">
    <property type="protein sequence ID" value="SDQ93166.1"/>
    <property type="molecule type" value="Genomic_DNA"/>
</dbReference>
<dbReference type="Proteomes" id="UP000181917">
    <property type="component" value="Unassembled WGS sequence"/>
</dbReference>